<sequence length="71" mass="7486">MLKVVGSKTRKFAEQPQISACSLGGWQLLCSQQGFSPPVSPKASCAHLSSSECLRVPPTSRQSGVPGKRGD</sequence>
<keyword evidence="2" id="KW-1185">Reference proteome</keyword>
<gene>
    <name evidence="1" type="ORF">R1flu_014012</name>
</gene>
<protein>
    <submittedName>
        <fullName evidence="1">Uncharacterized protein</fullName>
    </submittedName>
</protein>
<accession>A0ABD1YEW6</accession>
<dbReference type="EMBL" id="JBHFFA010000004">
    <property type="protein sequence ID" value="KAL2629326.1"/>
    <property type="molecule type" value="Genomic_DNA"/>
</dbReference>
<reference evidence="1 2" key="1">
    <citation type="submission" date="2024-09" db="EMBL/GenBank/DDBJ databases">
        <title>Chromosome-scale assembly of Riccia fluitans.</title>
        <authorList>
            <person name="Paukszto L."/>
            <person name="Sawicki J."/>
            <person name="Karawczyk K."/>
            <person name="Piernik-Szablinska J."/>
            <person name="Szczecinska M."/>
            <person name="Mazdziarz M."/>
        </authorList>
    </citation>
    <scope>NUCLEOTIDE SEQUENCE [LARGE SCALE GENOMIC DNA]</scope>
    <source>
        <strain evidence="1">Rf_01</strain>
        <tissue evidence="1">Aerial parts of the thallus</tissue>
    </source>
</reference>
<evidence type="ECO:0000313" key="1">
    <source>
        <dbReference type="EMBL" id="KAL2629326.1"/>
    </source>
</evidence>
<dbReference type="Proteomes" id="UP001605036">
    <property type="component" value="Unassembled WGS sequence"/>
</dbReference>
<proteinExistence type="predicted"/>
<evidence type="ECO:0000313" key="2">
    <source>
        <dbReference type="Proteomes" id="UP001605036"/>
    </source>
</evidence>
<dbReference type="AlphaFoldDB" id="A0ABD1YEW6"/>
<organism evidence="1 2">
    <name type="scientific">Riccia fluitans</name>
    <dbReference type="NCBI Taxonomy" id="41844"/>
    <lineage>
        <taxon>Eukaryota</taxon>
        <taxon>Viridiplantae</taxon>
        <taxon>Streptophyta</taxon>
        <taxon>Embryophyta</taxon>
        <taxon>Marchantiophyta</taxon>
        <taxon>Marchantiopsida</taxon>
        <taxon>Marchantiidae</taxon>
        <taxon>Marchantiales</taxon>
        <taxon>Ricciaceae</taxon>
        <taxon>Riccia</taxon>
    </lineage>
</organism>
<name>A0ABD1YEW6_9MARC</name>
<comment type="caution">
    <text evidence="1">The sequence shown here is derived from an EMBL/GenBank/DDBJ whole genome shotgun (WGS) entry which is preliminary data.</text>
</comment>